<feature type="binding site" evidence="7">
    <location>
        <position position="214"/>
    </location>
    <ligand>
        <name>Zn(2+)</name>
        <dbReference type="ChEBI" id="CHEBI:29105"/>
    </ligand>
</feature>
<name>V9PEY2_AGRGI</name>
<dbReference type="InterPro" id="IPR011762">
    <property type="entry name" value="COA_CT_N"/>
</dbReference>
<comment type="subunit">
    <text evidence="1">Acetyl-CoA carboxylase is a heterohexamer composed of biotin carboxyl carrier protein, biotin carboxylase and 2 subunits each of ACCase subunit alpha and ACCase plastid-coded subunit beta (accD).</text>
</comment>
<feature type="binding site" evidence="7">
    <location>
        <position position="234"/>
    </location>
    <ligand>
        <name>Zn(2+)</name>
        <dbReference type="ChEBI" id="CHEBI:29105"/>
    </ligand>
</feature>
<dbReference type="AlphaFoldDB" id="V9PEY2"/>
<dbReference type="PANTHER" id="PTHR42995">
    <property type="entry name" value="ACETYL-COENZYME A CARBOXYLASE CARBOXYL TRANSFERASE SUBUNIT BETA, CHLOROPLASTIC"/>
    <property type="match status" value="1"/>
</dbReference>
<keyword evidence="7" id="KW-0444">Lipid biosynthesis</keyword>
<dbReference type="EC" id="2.1.3.15" evidence="7"/>
<dbReference type="Gene3D" id="3.90.226.10">
    <property type="entry name" value="2-enoyl-CoA Hydratase, Chain A, domain 1"/>
    <property type="match status" value="1"/>
</dbReference>
<evidence type="ECO:0000256" key="4">
    <source>
        <dbReference type="ARBA" id="ARBA00022771"/>
    </source>
</evidence>
<evidence type="ECO:0000256" key="1">
    <source>
        <dbReference type="ARBA" id="ARBA00011842"/>
    </source>
</evidence>
<dbReference type="GO" id="GO:0006633">
    <property type="term" value="P:fatty acid biosynthetic process"/>
    <property type="evidence" value="ECO:0007669"/>
    <property type="project" value="UniProtKB-KW"/>
</dbReference>
<dbReference type="InterPro" id="IPR000438">
    <property type="entry name" value="Acetyl_CoA_COase_Trfase_b_su"/>
</dbReference>
<keyword evidence="4 7" id="KW-0863">Zinc-finger</keyword>
<keyword evidence="7" id="KW-0443">Lipid metabolism</keyword>
<dbReference type="SUPFAM" id="SSF52096">
    <property type="entry name" value="ClpP/crotonase"/>
    <property type="match status" value="1"/>
</dbReference>
<dbReference type="GeneID" id="18251514"/>
<dbReference type="GO" id="GO:0005524">
    <property type="term" value="F:ATP binding"/>
    <property type="evidence" value="ECO:0007669"/>
    <property type="project" value="UniProtKB-KW"/>
</dbReference>
<dbReference type="PRINTS" id="PR01070">
    <property type="entry name" value="ACCCTRFRASEB"/>
</dbReference>
<keyword evidence="6 7" id="KW-0067">ATP-binding</keyword>
<comment type="subcellular location">
    <subcellularLocation>
        <location evidence="7">Plastid</location>
        <location evidence="7">Chloroplast stroma</location>
    </subcellularLocation>
</comment>
<gene>
    <name evidence="7 9" type="primary">accD</name>
</gene>
<keyword evidence="7" id="KW-0275">Fatty acid biosynthesis</keyword>
<comment type="caution">
    <text evidence="7">Lacks conserved residue(s) required for the propagation of feature annotation.</text>
</comment>
<reference evidence="9" key="1">
    <citation type="journal article" date="2014" name="Mol. Phylogenet. Evol.">
        <title>A recurring syndrome of accelerated plastid genome evolution in the angiosperm tribe Sileneae (Caryophyllaceae).</title>
        <authorList>
            <person name="Sloan D.B."/>
            <person name="Triant D.A."/>
            <person name="Forrester N.J."/>
            <person name="Bergner L.M."/>
            <person name="Wu M."/>
            <person name="Taylor D.R."/>
        </authorList>
    </citation>
    <scope>NUCLEOTIDE SEQUENCE</scope>
</reference>
<dbReference type="GO" id="GO:0008270">
    <property type="term" value="F:zinc ion binding"/>
    <property type="evidence" value="ECO:0007669"/>
    <property type="project" value="UniProtKB-UniRule"/>
</dbReference>
<dbReference type="NCBIfam" id="TIGR00515">
    <property type="entry name" value="accD"/>
    <property type="match status" value="1"/>
</dbReference>
<keyword evidence="9" id="KW-0934">Plastid</keyword>
<evidence type="ECO:0000256" key="6">
    <source>
        <dbReference type="ARBA" id="ARBA00022840"/>
    </source>
</evidence>
<accession>V9PEY2</accession>
<comment type="similarity">
    <text evidence="7">Belongs to the AccD/PCCB family.</text>
</comment>
<keyword evidence="7" id="KW-0479">Metal-binding</keyword>
<dbReference type="PROSITE" id="PS50980">
    <property type="entry name" value="COA_CT_NTER"/>
    <property type="match status" value="1"/>
</dbReference>
<comment type="subunit">
    <text evidence="7">Acetyl-CoA carboxylase is a heterohexamer composed of biotin carboxyl carrier protein, biotin carboxylase and two subunits each of ACCase subunit alpha and ACCase plastid-coded subunit beta (accD).</text>
</comment>
<comment type="cofactor">
    <cofactor evidence="7">
        <name>Zn(2+)</name>
        <dbReference type="ChEBI" id="CHEBI:29105"/>
    </cofactor>
    <text evidence="7">Binds 1 zinc ion per subunit.</text>
</comment>
<keyword evidence="9" id="KW-0150">Chloroplast</keyword>
<comment type="function">
    <text evidence="7">Component of the acetyl coenzyme A carboxylase (ACC) complex. Biotin carboxylase (BC) catalyzes the carboxylation of biotin on its carrier protein (BCCP) and then the CO(2) group is transferred by the transcarboxylase to acetyl-CoA to form malonyl-CoA.</text>
</comment>
<evidence type="ECO:0000256" key="7">
    <source>
        <dbReference type="HAMAP-Rule" id="MF_01395"/>
    </source>
</evidence>
<dbReference type="InterPro" id="IPR029045">
    <property type="entry name" value="ClpP/crotonase-like_dom_sf"/>
</dbReference>
<dbReference type="UniPathway" id="UPA00655">
    <property type="reaction ID" value="UER00711"/>
</dbReference>
<proteinExistence type="inferred from homology"/>
<sequence>MKKWRFNSMLSKKELEHGYGLSKSTDSLSPIENTRKRADLSINNIEKKSQSWRNSYRFSYSNVDPLFRVTDIRNFNSDDTFLVIDSKGDSYSIYFDIENKIFEIDNDHSFSTFWNSDFLNSKSKSDDTYNDHYTYDTKYNWNNHIKNSIDNYLYSQIYILSSILSGSDNYNENSILSYILSEGRSLRTITNDRNLTRRENLDVTQKSRDLWVQCDNCYFLNFKKLFTNIHLNICEQCGYHLKMSSSDRIELLIDPGTWNPMDEDMVSVDPLEFHSEEEPYKDRINSYQRQTGLTEAVQTGIGQLNGIPVAIGVMDFEFMGGSMGSVVGEKITRLIEYASNKLLPLIIVCASGGARMQEGSLSLMQMAKISSVLYDYQSNKRLFYVSILTSPTTGGVTASFGMLGDIIIAEPNAYIAFAGKRVIEQTLNKTVPEGSQAAEYLFHKGLFDPIVPRNLLKGVLIELFQLHAFFPVKKINKVEN</sequence>
<evidence type="ECO:0000256" key="3">
    <source>
        <dbReference type="ARBA" id="ARBA00022741"/>
    </source>
</evidence>
<dbReference type="GO" id="GO:0016743">
    <property type="term" value="F:carboxyl- or carbamoyltransferase activity"/>
    <property type="evidence" value="ECO:0007669"/>
    <property type="project" value="UniProtKB-UniRule"/>
</dbReference>
<dbReference type="PANTHER" id="PTHR42995:SF5">
    <property type="entry name" value="ACETYL-COENZYME A CARBOXYLASE CARBOXYL TRANSFERASE SUBUNIT BETA, CHLOROPLASTIC"/>
    <property type="match status" value="1"/>
</dbReference>
<dbReference type="EMBL" id="KF527884">
    <property type="protein sequence ID" value="AGZ17934.1"/>
    <property type="molecule type" value="Genomic_DNA"/>
</dbReference>
<evidence type="ECO:0000256" key="5">
    <source>
        <dbReference type="ARBA" id="ARBA00022833"/>
    </source>
</evidence>
<dbReference type="Pfam" id="PF01039">
    <property type="entry name" value="Carboxyl_trans"/>
    <property type="match status" value="1"/>
</dbReference>
<dbReference type="GO" id="GO:0009570">
    <property type="term" value="C:chloroplast stroma"/>
    <property type="evidence" value="ECO:0007669"/>
    <property type="project" value="UniProtKB-SubCell"/>
</dbReference>
<evidence type="ECO:0000259" key="8">
    <source>
        <dbReference type="PROSITE" id="PS50980"/>
    </source>
</evidence>
<feature type="binding site" evidence="7">
    <location>
        <position position="217"/>
    </location>
    <ligand>
        <name>Zn(2+)</name>
        <dbReference type="ChEBI" id="CHEBI:29105"/>
    </ligand>
</feature>
<organism evidence="9">
    <name type="scientific">Agrostemma githago</name>
    <name type="common">Common corn-cockle</name>
    <dbReference type="NCBI Taxonomy" id="39848"/>
    <lineage>
        <taxon>Eukaryota</taxon>
        <taxon>Viridiplantae</taxon>
        <taxon>Streptophyta</taxon>
        <taxon>Embryophyta</taxon>
        <taxon>Tracheophyta</taxon>
        <taxon>Spermatophyta</taxon>
        <taxon>Magnoliopsida</taxon>
        <taxon>eudicotyledons</taxon>
        <taxon>Gunneridae</taxon>
        <taxon>Pentapetalae</taxon>
        <taxon>Caryophyllales</taxon>
        <taxon>Caryophyllaceae</taxon>
        <taxon>Sileneae</taxon>
        <taxon>Agrostemma</taxon>
    </lineage>
</organism>
<keyword evidence="3 7" id="KW-0547">Nucleotide-binding</keyword>
<keyword evidence="2 7" id="KW-0808">Transferase</keyword>
<evidence type="ECO:0000313" key="9">
    <source>
        <dbReference type="EMBL" id="AGZ17934.1"/>
    </source>
</evidence>
<dbReference type="GO" id="GO:0009317">
    <property type="term" value="C:acetyl-CoA carboxylase complex"/>
    <property type="evidence" value="ECO:0007669"/>
    <property type="project" value="InterPro"/>
</dbReference>
<dbReference type="GO" id="GO:0003989">
    <property type="term" value="F:acetyl-CoA carboxylase activity"/>
    <property type="evidence" value="ECO:0007669"/>
    <property type="project" value="InterPro"/>
</dbReference>
<dbReference type="RefSeq" id="YP_008999944.1">
    <property type="nucleotide sequence ID" value="NC_023357.1"/>
</dbReference>
<geneLocation type="chloroplast" evidence="9"/>
<protein>
    <recommendedName>
        <fullName evidence="7">Acetyl-coenzyme A carboxylase carboxyl transferase subunit beta, chloroplastic</fullName>
        <shortName evidence="7">ACCase subunit beta</shortName>
        <shortName evidence="7">Acetyl-CoA carboxylase carboxyltransferase subunit beta</shortName>
        <ecNumber evidence="7">2.1.3.15</ecNumber>
    </recommendedName>
</protein>
<dbReference type="GO" id="GO:2001295">
    <property type="term" value="P:malonyl-CoA biosynthetic process"/>
    <property type="evidence" value="ECO:0007669"/>
    <property type="project" value="UniProtKB-UniRule"/>
</dbReference>
<comment type="catalytic activity">
    <reaction evidence="7">
        <text>N(6)-carboxybiotinyl-L-lysyl-[protein] + acetyl-CoA = N(6)-biotinyl-L-lysyl-[protein] + malonyl-CoA</text>
        <dbReference type="Rhea" id="RHEA:54728"/>
        <dbReference type="Rhea" id="RHEA-COMP:10505"/>
        <dbReference type="Rhea" id="RHEA-COMP:10506"/>
        <dbReference type="ChEBI" id="CHEBI:57288"/>
        <dbReference type="ChEBI" id="CHEBI:57384"/>
        <dbReference type="ChEBI" id="CHEBI:83144"/>
        <dbReference type="ChEBI" id="CHEBI:83145"/>
        <dbReference type="EC" id="2.1.3.15"/>
    </reaction>
</comment>
<dbReference type="HAMAP" id="MF_01395">
    <property type="entry name" value="AcetylCoA_CT_beta"/>
    <property type="match status" value="1"/>
</dbReference>
<keyword evidence="5 7" id="KW-0862">Zinc</keyword>
<comment type="pathway">
    <text evidence="7">Lipid metabolism; malonyl-CoA biosynthesis; malonyl-CoA from acetyl-CoA: step 1/1.</text>
</comment>
<feature type="domain" description="CoA carboxyltransferase N-terminal" evidence="8">
    <location>
        <begin position="210"/>
        <end position="480"/>
    </location>
</feature>
<evidence type="ECO:0000256" key="2">
    <source>
        <dbReference type="ARBA" id="ARBA00022679"/>
    </source>
</evidence>
<feature type="binding site" evidence="7">
    <location>
        <position position="237"/>
    </location>
    <ligand>
        <name>Zn(2+)</name>
        <dbReference type="ChEBI" id="CHEBI:29105"/>
    </ligand>
</feature>
<keyword evidence="7" id="KW-0276">Fatty acid metabolism</keyword>
<dbReference type="InterPro" id="IPR034733">
    <property type="entry name" value="AcCoA_carboxyl_beta"/>
</dbReference>